<evidence type="ECO:0000313" key="6">
    <source>
        <dbReference type="Proteomes" id="UP000238426"/>
    </source>
</evidence>
<keyword evidence="6" id="KW-1185">Reference proteome</keyword>
<feature type="domain" description="NodB homology" evidence="4">
    <location>
        <begin position="68"/>
        <end position="245"/>
    </location>
</feature>
<keyword evidence="3" id="KW-1133">Transmembrane helix</keyword>
<feature type="transmembrane region" description="Helical" evidence="3">
    <location>
        <begin position="28"/>
        <end position="56"/>
    </location>
</feature>
<dbReference type="EMBL" id="PXOQ01000007">
    <property type="protein sequence ID" value="PSG90471.1"/>
    <property type="molecule type" value="Genomic_DNA"/>
</dbReference>
<dbReference type="GO" id="GO:0046872">
    <property type="term" value="F:metal ion binding"/>
    <property type="evidence" value="ECO:0007669"/>
    <property type="project" value="UniProtKB-KW"/>
</dbReference>
<dbReference type="Gene3D" id="3.20.20.370">
    <property type="entry name" value="Glycoside hydrolase/deacetylase"/>
    <property type="match status" value="1"/>
</dbReference>
<dbReference type="Proteomes" id="UP000238426">
    <property type="component" value="Unassembled WGS sequence"/>
</dbReference>
<dbReference type="GO" id="GO:0016810">
    <property type="term" value="F:hydrolase activity, acting on carbon-nitrogen (but not peptide) bonds"/>
    <property type="evidence" value="ECO:0007669"/>
    <property type="project" value="InterPro"/>
</dbReference>
<keyword evidence="3" id="KW-0812">Transmembrane</keyword>
<sequence length="254" mass="29051">MLKFRLAFVLLVVSIITALVMFTNHVSVGLFMGTIILLWIVIIFLGSMSMGWQFFLTAKTKHPKSKKAFFAITFDDGPNPEFTPQILDILEKHNAKATFFLIGKEADKYSGLVKRIIRCGHEIGNHSYSHSPYIGGFSAKKWLAEIEKTNSVLKQYAYNMVYFRPPFGITTPHLAKAIQHTNLKVIGWNKRSFDTFFKSESRILKRITKDLKQGDIILLHDKQPNCLPVLERLLQIAKQKQLQPVTISQLINEN</sequence>
<dbReference type="InterPro" id="IPR011330">
    <property type="entry name" value="Glyco_hydro/deAcase_b/a-brl"/>
</dbReference>
<dbReference type="RefSeq" id="WP_106462612.1">
    <property type="nucleotide sequence ID" value="NZ_PXOQ01000007.1"/>
</dbReference>
<dbReference type="AlphaFoldDB" id="A0A2T1NDE8"/>
<keyword evidence="1" id="KW-0479">Metal-binding</keyword>
<dbReference type="GO" id="GO:0005975">
    <property type="term" value="P:carbohydrate metabolic process"/>
    <property type="evidence" value="ECO:0007669"/>
    <property type="project" value="InterPro"/>
</dbReference>
<keyword evidence="3" id="KW-0472">Membrane</keyword>
<dbReference type="Pfam" id="PF01522">
    <property type="entry name" value="Polysacc_deac_1"/>
    <property type="match status" value="1"/>
</dbReference>
<name>A0A2T1NDE8_9FLAO</name>
<evidence type="ECO:0000313" key="5">
    <source>
        <dbReference type="EMBL" id="PSG90471.1"/>
    </source>
</evidence>
<evidence type="ECO:0000256" key="1">
    <source>
        <dbReference type="ARBA" id="ARBA00022723"/>
    </source>
</evidence>
<dbReference type="InterPro" id="IPR050248">
    <property type="entry name" value="Polysacc_deacetylase_ArnD"/>
</dbReference>
<protein>
    <submittedName>
        <fullName evidence="5">Polysaccharide deacetylase family protein</fullName>
    </submittedName>
</protein>
<dbReference type="PROSITE" id="PS51677">
    <property type="entry name" value="NODB"/>
    <property type="match status" value="1"/>
</dbReference>
<evidence type="ECO:0000256" key="2">
    <source>
        <dbReference type="ARBA" id="ARBA00022801"/>
    </source>
</evidence>
<dbReference type="SUPFAM" id="SSF88713">
    <property type="entry name" value="Glycoside hydrolase/deacetylase"/>
    <property type="match status" value="1"/>
</dbReference>
<organism evidence="5 6">
    <name type="scientific">Aurantibacter aestuarii</name>
    <dbReference type="NCBI Taxonomy" id="1266046"/>
    <lineage>
        <taxon>Bacteria</taxon>
        <taxon>Pseudomonadati</taxon>
        <taxon>Bacteroidota</taxon>
        <taxon>Flavobacteriia</taxon>
        <taxon>Flavobacteriales</taxon>
        <taxon>Flavobacteriaceae</taxon>
        <taxon>Aurantibacter</taxon>
    </lineage>
</organism>
<reference evidence="5 6" key="1">
    <citation type="submission" date="2018-03" db="EMBL/GenBank/DDBJ databases">
        <title>Mesoflavibacter sp. HG37 and Mesoflavibacter sp. HG96 sp.nov., two marine bacteria isolated from seawater of Western Pacific Ocean.</title>
        <authorList>
            <person name="Cheng H."/>
            <person name="Wu Y.-H."/>
            <person name="Guo L.-L."/>
            <person name="Xu X.-W."/>
        </authorList>
    </citation>
    <scope>NUCLEOTIDE SEQUENCE [LARGE SCALE GENOMIC DNA]</scope>
    <source>
        <strain evidence="5 6">KCTC 32269</strain>
    </source>
</reference>
<keyword evidence="2" id="KW-0378">Hydrolase</keyword>
<accession>A0A2T1NDE8</accession>
<dbReference type="GO" id="GO:0016020">
    <property type="term" value="C:membrane"/>
    <property type="evidence" value="ECO:0007669"/>
    <property type="project" value="TreeGrafter"/>
</dbReference>
<comment type="caution">
    <text evidence="5">The sequence shown here is derived from an EMBL/GenBank/DDBJ whole genome shotgun (WGS) entry which is preliminary data.</text>
</comment>
<dbReference type="PANTHER" id="PTHR10587">
    <property type="entry name" value="GLYCOSYL TRANSFERASE-RELATED"/>
    <property type="match status" value="1"/>
</dbReference>
<proteinExistence type="predicted"/>
<gene>
    <name evidence="5" type="ORF">C7H52_04090</name>
</gene>
<evidence type="ECO:0000256" key="3">
    <source>
        <dbReference type="SAM" id="Phobius"/>
    </source>
</evidence>
<dbReference type="InterPro" id="IPR002509">
    <property type="entry name" value="NODB_dom"/>
</dbReference>
<evidence type="ECO:0000259" key="4">
    <source>
        <dbReference type="PROSITE" id="PS51677"/>
    </source>
</evidence>
<dbReference type="PANTHER" id="PTHR10587:SF133">
    <property type="entry name" value="CHITIN DEACETYLASE 1-RELATED"/>
    <property type="match status" value="1"/>
</dbReference>
<dbReference type="OrthoDB" id="9812065at2"/>
<dbReference type="CDD" id="cd10917">
    <property type="entry name" value="CE4_NodB_like_6s_7s"/>
    <property type="match status" value="1"/>
</dbReference>